<accession>A0A9E6NJT3</accession>
<protein>
    <submittedName>
        <fullName evidence="4">Uncharacterized protein</fullName>
    </submittedName>
</protein>
<sequence length="351" mass="39731">MKFYCRIFFSLSIMSTPLLADELSPSVNSPPGAQSAESKPLPTAIQLTESKPLSTQFQNAESQQPSASPQPLEAPSSTEEFKAKEISIQPQHILVDKLDSISRTNDEIIKRIETLKQTTFEKLYPAIFGFLGILIGGGINFFLHRSQLSHNLKERKEKFSFEVKQKIFEYRSKQNNDFYGPLLVLLAQSKELSSQLHDQLQKFDGSRYKYRTNIMEPRPKKALHIFTAGTATPFRLIEDLPYLGKHIRASLPQVLVIIEVGEQLSALIERSSGLANPKNLELSGCLGTYLAHLRALKDAYAQAKKTRQSEPTRLYTAVFPRQIYDLAKKDYDEINAQIEVWENQANPIEKG</sequence>
<keyword evidence="2" id="KW-0472">Membrane</keyword>
<feature type="signal peptide" evidence="3">
    <location>
        <begin position="1"/>
        <end position="20"/>
    </location>
</feature>
<evidence type="ECO:0000313" key="4">
    <source>
        <dbReference type="EMBL" id="QXI09166.1"/>
    </source>
</evidence>
<evidence type="ECO:0000256" key="2">
    <source>
        <dbReference type="SAM" id="Phobius"/>
    </source>
</evidence>
<keyword evidence="2" id="KW-1133">Transmembrane helix</keyword>
<dbReference type="Proteomes" id="UP000627092">
    <property type="component" value="Chromosome"/>
</dbReference>
<dbReference type="KEGG" id="pze:HU754_014990"/>
<feature type="region of interest" description="Disordered" evidence="1">
    <location>
        <begin position="23"/>
        <end position="80"/>
    </location>
</feature>
<keyword evidence="2" id="KW-0812">Transmembrane</keyword>
<evidence type="ECO:0000313" key="5">
    <source>
        <dbReference type="Proteomes" id="UP000627092"/>
    </source>
</evidence>
<proteinExistence type="predicted"/>
<feature type="compositionally biased region" description="Polar residues" evidence="1">
    <location>
        <begin position="45"/>
        <end position="69"/>
    </location>
</feature>
<name>A0A9E6NJT3_9PSED</name>
<reference evidence="4" key="2">
    <citation type="journal article" date="2021" name="Microorganisms">
        <title>The Ever-Expanding Pseudomonas Genus: Description of 43 New Species and Partition of the Pseudomonas putida Group.</title>
        <authorList>
            <person name="Girard L."/>
            <person name="Lood C."/>
            <person name="Hofte M."/>
            <person name="Vandamme P."/>
            <person name="Rokni-Zadeh H."/>
            <person name="van Noort V."/>
            <person name="Lavigne R."/>
            <person name="De Mot R."/>
        </authorList>
    </citation>
    <scope>NUCLEOTIDE SEQUENCE</scope>
    <source>
        <strain evidence="4">OE 48.2</strain>
    </source>
</reference>
<evidence type="ECO:0000256" key="3">
    <source>
        <dbReference type="SAM" id="SignalP"/>
    </source>
</evidence>
<dbReference type="RefSeq" id="WP_186623134.1">
    <property type="nucleotide sequence ID" value="NZ_CP077090.1"/>
</dbReference>
<dbReference type="EMBL" id="CP077090">
    <property type="protein sequence ID" value="QXI09166.1"/>
    <property type="molecule type" value="Genomic_DNA"/>
</dbReference>
<feature type="transmembrane region" description="Helical" evidence="2">
    <location>
        <begin position="123"/>
        <end position="143"/>
    </location>
</feature>
<keyword evidence="3" id="KW-0732">Signal</keyword>
<evidence type="ECO:0000256" key="1">
    <source>
        <dbReference type="SAM" id="MobiDB-lite"/>
    </source>
</evidence>
<gene>
    <name evidence="4" type="ORF">HU754_014990</name>
</gene>
<organism evidence="4 5">
    <name type="scientific">Pseudomonas zeae</name>
    <dbReference type="NCBI Taxonomy" id="2745510"/>
    <lineage>
        <taxon>Bacteria</taxon>
        <taxon>Pseudomonadati</taxon>
        <taxon>Pseudomonadota</taxon>
        <taxon>Gammaproteobacteria</taxon>
        <taxon>Pseudomonadales</taxon>
        <taxon>Pseudomonadaceae</taxon>
        <taxon>Pseudomonas</taxon>
    </lineage>
</organism>
<reference evidence="4" key="1">
    <citation type="journal article" date="2020" name="Microorganisms">
        <title>Reliable Identification of Environmental Pseudomonas Isolates Using the rpoD Gene.</title>
        <authorList>
            <consortium name="The Broad Institute Genome Sequencing Platform"/>
            <person name="Girard L."/>
            <person name="Lood C."/>
            <person name="Rokni-Zadeh H."/>
            <person name="van Noort V."/>
            <person name="Lavigne R."/>
            <person name="De Mot R."/>
        </authorList>
    </citation>
    <scope>NUCLEOTIDE SEQUENCE</scope>
    <source>
        <strain evidence="4">OE 48.2</strain>
    </source>
</reference>
<dbReference type="AlphaFoldDB" id="A0A9E6NJT3"/>
<feature type="compositionally biased region" description="Polar residues" evidence="1">
    <location>
        <begin position="25"/>
        <end position="37"/>
    </location>
</feature>
<feature type="chain" id="PRO_5038856273" evidence="3">
    <location>
        <begin position="21"/>
        <end position="351"/>
    </location>
</feature>